<dbReference type="KEGG" id="gms:SOIL9_56800"/>
<protein>
    <recommendedName>
        <fullName evidence="1">IstB-like ATP-binding domain-containing protein</fullName>
    </recommendedName>
</protein>
<dbReference type="AlphaFoldDB" id="A0A6P2CWE3"/>
<dbReference type="GO" id="GO:0005524">
    <property type="term" value="F:ATP binding"/>
    <property type="evidence" value="ECO:0007669"/>
    <property type="project" value="InterPro"/>
</dbReference>
<name>A0A6P2CWE3_9BACT</name>
<feature type="domain" description="IstB-like ATP-binding" evidence="1">
    <location>
        <begin position="1"/>
        <end position="85"/>
    </location>
</feature>
<sequence length="97" mass="10873">MILFGPPGVGKTYLAIGLRVRTAELGHRVYFTTAMDLAVNLTKAVDTNRLHREFQALVQPKLLVIDEVGYLTPDGVQASLVFQMVFEIRPNLLYIIN</sequence>
<dbReference type="Gene3D" id="3.40.50.300">
    <property type="entry name" value="P-loop containing nucleotide triphosphate hydrolases"/>
    <property type="match status" value="1"/>
</dbReference>
<evidence type="ECO:0000259" key="1">
    <source>
        <dbReference type="Pfam" id="PF01695"/>
    </source>
</evidence>
<organism evidence="2 3">
    <name type="scientific">Gemmata massiliana</name>
    <dbReference type="NCBI Taxonomy" id="1210884"/>
    <lineage>
        <taxon>Bacteria</taxon>
        <taxon>Pseudomonadati</taxon>
        <taxon>Planctomycetota</taxon>
        <taxon>Planctomycetia</taxon>
        <taxon>Gemmatales</taxon>
        <taxon>Gemmataceae</taxon>
        <taxon>Gemmata</taxon>
    </lineage>
</organism>
<evidence type="ECO:0000313" key="2">
    <source>
        <dbReference type="EMBL" id="VTR92034.1"/>
    </source>
</evidence>
<dbReference type="Pfam" id="PF01695">
    <property type="entry name" value="IstB_IS21"/>
    <property type="match status" value="1"/>
</dbReference>
<dbReference type="InterPro" id="IPR002611">
    <property type="entry name" value="IstB_ATP-bd"/>
</dbReference>
<dbReference type="SUPFAM" id="SSF52540">
    <property type="entry name" value="P-loop containing nucleoside triphosphate hydrolases"/>
    <property type="match status" value="1"/>
</dbReference>
<gene>
    <name evidence="2" type="ORF">SOIL9_56800</name>
</gene>
<evidence type="ECO:0000313" key="3">
    <source>
        <dbReference type="Proteomes" id="UP000464178"/>
    </source>
</evidence>
<reference evidence="2 3" key="1">
    <citation type="submission" date="2019-05" db="EMBL/GenBank/DDBJ databases">
        <authorList>
            <consortium name="Science for Life Laboratories"/>
        </authorList>
    </citation>
    <scope>NUCLEOTIDE SEQUENCE [LARGE SCALE GENOMIC DNA]</scope>
    <source>
        <strain evidence="2">Soil9</strain>
    </source>
</reference>
<proteinExistence type="predicted"/>
<accession>A0A6P2CWE3</accession>
<dbReference type="EMBL" id="LR593886">
    <property type="protein sequence ID" value="VTR92034.1"/>
    <property type="molecule type" value="Genomic_DNA"/>
</dbReference>
<dbReference type="InterPro" id="IPR027417">
    <property type="entry name" value="P-loop_NTPase"/>
</dbReference>
<dbReference type="Proteomes" id="UP000464178">
    <property type="component" value="Chromosome"/>
</dbReference>
<dbReference type="CDD" id="cd00009">
    <property type="entry name" value="AAA"/>
    <property type="match status" value="1"/>
</dbReference>
<keyword evidence="3" id="KW-1185">Reference proteome</keyword>